<dbReference type="Proteomes" id="UP001596031">
    <property type="component" value="Unassembled WGS sequence"/>
</dbReference>
<comment type="caution">
    <text evidence="1">The sequence shown here is derived from an EMBL/GenBank/DDBJ whole genome shotgun (WGS) entry which is preliminary data.</text>
</comment>
<name>A0ABW0PDT2_9BURK</name>
<accession>A0ABW0PDT2</accession>
<gene>
    <name evidence="1" type="ORF">ACFPOU_05635</name>
</gene>
<protein>
    <submittedName>
        <fullName evidence="1">Uncharacterized protein</fullName>
    </submittedName>
</protein>
<proteinExistence type="predicted"/>
<evidence type="ECO:0000313" key="2">
    <source>
        <dbReference type="Proteomes" id="UP001596031"/>
    </source>
</evidence>
<dbReference type="RefSeq" id="WP_379718057.1">
    <property type="nucleotide sequence ID" value="NZ_JBHSMS010000022.1"/>
</dbReference>
<dbReference type="EMBL" id="JBHSMS010000022">
    <property type="protein sequence ID" value="MFC5510600.1"/>
    <property type="molecule type" value="Genomic_DNA"/>
</dbReference>
<organism evidence="1 2">
    <name type="scientific">Massilia jejuensis</name>
    <dbReference type="NCBI Taxonomy" id="648894"/>
    <lineage>
        <taxon>Bacteria</taxon>
        <taxon>Pseudomonadati</taxon>
        <taxon>Pseudomonadota</taxon>
        <taxon>Betaproteobacteria</taxon>
        <taxon>Burkholderiales</taxon>
        <taxon>Oxalobacteraceae</taxon>
        <taxon>Telluria group</taxon>
        <taxon>Massilia</taxon>
    </lineage>
</organism>
<sequence>MKKQPLDYFPNDPWPIRLAVLLIDRLTWPAFVAAAAPILMKVLQWPPT</sequence>
<reference evidence="2" key="1">
    <citation type="journal article" date="2019" name="Int. J. Syst. Evol. Microbiol.">
        <title>The Global Catalogue of Microorganisms (GCM) 10K type strain sequencing project: providing services to taxonomists for standard genome sequencing and annotation.</title>
        <authorList>
            <consortium name="The Broad Institute Genomics Platform"/>
            <consortium name="The Broad Institute Genome Sequencing Center for Infectious Disease"/>
            <person name="Wu L."/>
            <person name="Ma J."/>
        </authorList>
    </citation>
    <scope>NUCLEOTIDE SEQUENCE [LARGE SCALE GENOMIC DNA]</scope>
    <source>
        <strain evidence="2">CCUG 38813</strain>
    </source>
</reference>
<keyword evidence="2" id="KW-1185">Reference proteome</keyword>
<evidence type="ECO:0000313" key="1">
    <source>
        <dbReference type="EMBL" id="MFC5510600.1"/>
    </source>
</evidence>